<dbReference type="AlphaFoldDB" id="A0A0F9P8J2"/>
<accession>A0A0F9P8J2</accession>
<evidence type="ECO:0000313" key="2">
    <source>
        <dbReference type="EMBL" id="KKN26404.1"/>
    </source>
</evidence>
<organism evidence="2">
    <name type="scientific">marine sediment metagenome</name>
    <dbReference type="NCBI Taxonomy" id="412755"/>
    <lineage>
        <taxon>unclassified sequences</taxon>
        <taxon>metagenomes</taxon>
        <taxon>ecological metagenomes</taxon>
    </lineage>
</organism>
<feature type="transmembrane region" description="Helical" evidence="1">
    <location>
        <begin position="204"/>
        <end position="222"/>
    </location>
</feature>
<keyword evidence="1" id="KW-1133">Transmembrane helix</keyword>
<name>A0A0F9P8J2_9ZZZZ</name>
<protein>
    <submittedName>
        <fullName evidence="2">Uncharacterized protein</fullName>
    </submittedName>
</protein>
<evidence type="ECO:0000256" key="1">
    <source>
        <dbReference type="SAM" id="Phobius"/>
    </source>
</evidence>
<reference evidence="2" key="1">
    <citation type="journal article" date="2015" name="Nature">
        <title>Complex archaea that bridge the gap between prokaryotes and eukaryotes.</title>
        <authorList>
            <person name="Spang A."/>
            <person name="Saw J.H."/>
            <person name="Jorgensen S.L."/>
            <person name="Zaremba-Niedzwiedzka K."/>
            <person name="Martijn J."/>
            <person name="Lind A.E."/>
            <person name="van Eijk R."/>
            <person name="Schleper C."/>
            <person name="Guy L."/>
            <person name="Ettema T.J."/>
        </authorList>
    </citation>
    <scope>NUCLEOTIDE SEQUENCE</scope>
</reference>
<proteinExistence type="predicted"/>
<sequence>MRYKQIVLLSTILMGMILVTAVPSSFGFDVPPTLTDPYGDPTFSGDDITKVWIDNNATYIMFQIEFNSTFLIDNSTGDYFYVYISTNNLTGTNVHGAGFNVDYYLWMRYTGVLDFYDVGNGSNNLMSSNLVGSGYYISSNNNYTLELGYKINTYSPSGTGYFNLTLGQTIEIRFRSDQTSDWCPDSESFSYIIEIDSAESAIPGYNLIFLLSILSVVAILLGKKLKKPKI</sequence>
<dbReference type="EMBL" id="LAZR01002721">
    <property type="protein sequence ID" value="KKN26404.1"/>
    <property type="molecule type" value="Genomic_DNA"/>
</dbReference>
<keyword evidence="1" id="KW-0812">Transmembrane</keyword>
<comment type="caution">
    <text evidence="2">The sequence shown here is derived from an EMBL/GenBank/DDBJ whole genome shotgun (WGS) entry which is preliminary data.</text>
</comment>
<gene>
    <name evidence="2" type="ORF">LCGC14_0875070</name>
</gene>
<keyword evidence="1" id="KW-0472">Membrane</keyword>